<dbReference type="PANTHER" id="PTHR12697:SF5">
    <property type="entry name" value="DEOXYHYPUSINE HYDROXYLASE"/>
    <property type="match status" value="1"/>
</dbReference>
<name>A0A9E5DCZ4_9EURY</name>
<dbReference type="SUPFAM" id="SSF48371">
    <property type="entry name" value="ARM repeat"/>
    <property type="match status" value="1"/>
</dbReference>
<proteinExistence type="predicted"/>
<feature type="non-terminal residue" evidence="1">
    <location>
        <position position="1"/>
    </location>
</feature>
<dbReference type="AlphaFoldDB" id="A0A9E5DCZ4"/>
<dbReference type="Proteomes" id="UP001056766">
    <property type="component" value="Unassembled WGS sequence"/>
</dbReference>
<dbReference type="PANTHER" id="PTHR12697">
    <property type="entry name" value="PBS LYASE HEAT-LIKE PROTEIN"/>
    <property type="match status" value="1"/>
</dbReference>
<protein>
    <submittedName>
        <fullName evidence="1">HEAT repeat domain-containing protein</fullName>
    </submittedName>
</protein>
<dbReference type="InterPro" id="IPR011989">
    <property type="entry name" value="ARM-like"/>
</dbReference>
<dbReference type="RefSeq" id="WP_250868706.1">
    <property type="nucleotide sequence ID" value="NZ_JAGSOI010000046.1"/>
</dbReference>
<dbReference type="SMART" id="SM00567">
    <property type="entry name" value="EZ_HEAT"/>
    <property type="match status" value="2"/>
</dbReference>
<sequence>KKRLLRAAAEAIGSIESPKVVDLLIKTLSVKDAYVRKRVVLALGKFNNKEVIDALKTCLNDKNIQVQKAAKKSLNQLR</sequence>
<organism evidence="1 2">
    <name type="scientific">Methanococcoides seepicolus</name>
    <dbReference type="NCBI Taxonomy" id="2828780"/>
    <lineage>
        <taxon>Archaea</taxon>
        <taxon>Methanobacteriati</taxon>
        <taxon>Methanobacteriota</taxon>
        <taxon>Stenosarchaea group</taxon>
        <taxon>Methanomicrobia</taxon>
        <taxon>Methanosarcinales</taxon>
        <taxon>Methanosarcinaceae</taxon>
        <taxon>Methanococcoides</taxon>
    </lineage>
</organism>
<gene>
    <name evidence="1" type="ORF">KDK67_10305</name>
</gene>
<accession>A0A9E5DCZ4</accession>
<dbReference type="GO" id="GO:0016491">
    <property type="term" value="F:oxidoreductase activity"/>
    <property type="evidence" value="ECO:0007669"/>
    <property type="project" value="TreeGrafter"/>
</dbReference>
<dbReference type="Pfam" id="PF13646">
    <property type="entry name" value="HEAT_2"/>
    <property type="match status" value="1"/>
</dbReference>
<comment type="caution">
    <text evidence="1">The sequence shown here is derived from an EMBL/GenBank/DDBJ whole genome shotgun (WGS) entry which is preliminary data.</text>
</comment>
<dbReference type="InterPro" id="IPR004155">
    <property type="entry name" value="PBS_lyase_HEAT"/>
</dbReference>
<reference evidence="1" key="1">
    <citation type="journal article" date="2021" name="mSystems">
        <title>Bacteria and Archaea Synergistically Convert Glycine Betaine to Biogenic Methane in the Formosa Cold Seep of the South China Sea.</title>
        <authorList>
            <person name="Li L."/>
            <person name="Zhang W."/>
            <person name="Zhang S."/>
            <person name="Song L."/>
            <person name="Sun Q."/>
            <person name="Zhang H."/>
            <person name="Xiang H."/>
            <person name="Dong X."/>
        </authorList>
    </citation>
    <scope>NUCLEOTIDE SEQUENCE</scope>
    <source>
        <strain evidence="1">LLY</strain>
    </source>
</reference>
<dbReference type="EMBL" id="JAGSOI010000046">
    <property type="protein sequence ID" value="MCM1987369.1"/>
    <property type="molecule type" value="Genomic_DNA"/>
</dbReference>
<evidence type="ECO:0000313" key="2">
    <source>
        <dbReference type="Proteomes" id="UP001056766"/>
    </source>
</evidence>
<dbReference type="Gene3D" id="1.25.10.10">
    <property type="entry name" value="Leucine-rich Repeat Variant"/>
    <property type="match status" value="1"/>
</dbReference>
<evidence type="ECO:0000313" key="1">
    <source>
        <dbReference type="EMBL" id="MCM1987369.1"/>
    </source>
</evidence>
<keyword evidence="2" id="KW-1185">Reference proteome</keyword>
<dbReference type="InterPro" id="IPR016024">
    <property type="entry name" value="ARM-type_fold"/>
</dbReference>
<reference evidence="1" key="2">
    <citation type="submission" date="2021-04" db="EMBL/GenBank/DDBJ databases">
        <authorList>
            <person name="Dong X."/>
        </authorList>
    </citation>
    <scope>NUCLEOTIDE SEQUENCE</scope>
    <source>
        <strain evidence="1">LLY</strain>
    </source>
</reference>